<dbReference type="RefSeq" id="WP_264503661.1">
    <property type="nucleotide sequence ID" value="NZ_JAPDDS010000021.1"/>
</dbReference>
<protein>
    <submittedName>
        <fullName evidence="1">Uncharacterized protein</fullName>
    </submittedName>
</protein>
<proteinExistence type="predicted"/>
<evidence type="ECO:0000313" key="1">
    <source>
        <dbReference type="EMBL" id="MCW1887704.1"/>
    </source>
</evidence>
<name>A0ABT3FWV3_9BACT</name>
<dbReference type="Proteomes" id="UP001207930">
    <property type="component" value="Unassembled WGS sequence"/>
</dbReference>
<evidence type="ECO:0000313" key="2">
    <source>
        <dbReference type="Proteomes" id="UP001207930"/>
    </source>
</evidence>
<comment type="caution">
    <text evidence="1">The sequence shown here is derived from an EMBL/GenBank/DDBJ whole genome shotgun (WGS) entry which is preliminary data.</text>
</comment>
<accession>A0ABT3FWV3</accession>
<gene>
    <name evidence="1" type="ORF">OKA04_23405</name>
</gene>
<sequence>MSEPAIQVIVRPLVTAVKIAVQDTVIGGGGGQAFAYDAAEGELVTEVDGVTYRVAARIQEPS</sequence>
<keyword evidence="2" id="KW-1185">Reference proteome</keyword>
<dbReference type="EMBL" id="JAPDDS010000021">
    <property type="protein sequence ID" value="MCW1887704.1"/>
    <property type="molecule type" value="Genomic_DNA"/>
</dbReference>
<reference evidence="1 2" key="1">
    <citation type="submission" date="2022-10" db="EMBL/GenBank/DDBJ databases">
        <title>Luteolibacter flavescens strain MCCC 1K03193, whole genome shotgun sequencing project.</title>
        <authorList>
            <person name="Zhao G."/>
            <person name="Shen L."/>
        </authorList>
    </citation>
    <scope>NUCLEOTIDE SEQUENCE [LARGE SCALE GENOMIC DNA]</scope>
    <source>
        <strain evidence="1 2">MCCC 1K03193</strain>
    </source>
</reference>
<organism evidence="1 2">
    <name type="scientific">Luteolibacter flavescens</name>
    <dbReference type="NCBI Taxonomy" id="1859460"/>
    <lineage>
        <taxon>Bacteria</taxon>
        <taxon>Pseudomonadati</taxon>
        <taxon>Verrucomicrobiota</taxon>
        <taxon>Verrucomicrobiia</taxon>
        <taxon>Verrucomicrobiales</taxon>
        <taxon>Verrucomicrobiaceae</taxon>
        <taxon>Luteolibacter</taxon>
    </lineage>
</organism>